<feature type="compositionally biased region" description="Polar residues" evidence="1">
    <location>
        <begin position="70"/>
        <end position="85"/>
    </location>
</feature>
<protein>
    <recommendedName>
        <fullName evidence="4">DUF7137 domain-containing protein</fullName>
    </recommendedName>
</protein>
<name>A0A9Q0ALT3_9PEZI</name>
<dbReference type="PANTHER" id="PTHR42028:SF1">
    <property type="entry name" value="YALI0E30657P"/>
    <property type="match status" value="1"/>
</dbReference>
<dbReference type="EMBL" id="JAFIMR010000027">
    <property type="protein sequence ID" value="KAI1862456.1"/>
    <property type="molecule type" value="Genomic_DNA"/>
</dbReference>
<evidence type="ECO:0000313" key="5">
    <source>
        <dbReference type="EMBL" id="KAI1862456.1"/>
    </source>
</evidence>
<keyword evidence="2" id="KW-0812">Transmembrane</keyword>
<organism evidence="5 6">
    <name type="scientific">Neoarthrinium moseri</name>
    <dbReference type="NCBI Taxonomy" id="1658444"/>
    <lineage>
        <taxon>Eukaryota</taxon>
        <taxon>Fungi</taxon>
        <taxon>Dikarya</taxon>
        <taxon>Ascomycota</taxon>
        <taxon>Pezizomycotina</taxon>
        <taxon>Sordariomycetes</taxon>
        <taxon>Xylariomycetidae</taxon>
        <taxon>Amphisphaeriales</taxon>
        <taxon>Apiosporaceae</taxon>
        <taxon>Neoarthrinium</taxon>
    </lineage>
</organism>
<feature type="transmembrane region" description="Helical" evidence="2">
    <location>
        <begin position="265"/>
        <end position="287"/>
    </location>
</feature>
<evidence type="ECO:0000256" key="2">
    <source>
        <dbReference type="SAM" id="Phobius"/>
    </source>
</evidence>
<accession>A0A9Q0ALT3</accession>
<keyword evidence="2" id="KW-1133">Transmembrane helix</keyword>
<dbReference type="OrthoDB" id="2435509at2759"/>
<reference evidence="5" key="1">
    <citation type="submission" date="2021-03" db="EMBL/GenBank/DDBJ databases">
        <title>Revisited historic fungal species revealed as producer of novel bioactive compounds through whole genome sequencing and comparative genomics.</title>
        <authorList>
            <person name="Vignolle G.A."/>
            <person name="Hochenegger N."/>
            <person name="Mach R.L."/>
            <person name="Mach-Aigner A.R."/>
            <person name="Javad Rahimi M."/>
            <person name="Salim K.A."/>
            <person name="Chan C.M."/>
            <person name="Lim L.B.L."/>
            <person name="Cai F."/>
            <person name="Druzhinina I.S."/>
            <person name="U'Ren J.M."/>
            <person name="Derntl C."/>
        </authorList>
    </citation>
    <scope>NUCLEOTIDE SEQUENCE</scope>
    <source>
        <strain evidence="5">TUCIM 5799</strain>
    </source>
</reference>
<sequence>MKGPRSFGQLLTAAVALSSTVSAWPGWLPEIDALVVRQDDATTTAEETGTPTADSETTKETATATDKNTGPITTNLNTGGQTDSDTATKTSGGSDKSSGSGKTTATSHKTFNAQDPAGGVSMITPATASHTQLYRLGDTITWVWNYTSLQGTPTALDLLVSCSAVTQSWTLTQNMSYEATGSFTWDTNGYQATAVEQPLLTQEYTMVLYDADSSVSATAEAGYLGVFNQFTFGLYQPQSYKNLTEWNCVTCSAAMGDLDRQALRFAFGMATLTVLSFTWFVAGFGALL</sequence>
<gene>
    <name evidence="5" type="ORF">JX265_009170</name>
</gene>
<feature type="region of interest" description="Disordered" evidence="1">
    <location>
        <begin position="40"/>
        <end position="118"/>
    </location>
</feature>
<evidence type="ECO:0000256" key="1">
    <source>
        <dbReference type="SAM" id="MobiDB-lite"/>
    </source>
</evidence>
<feature type="signal peptide" evidence="3">
    <location>
        <begin position="1"/>
        <end position="23"/>
    </location>
</feature>
<feature type="compositionally biased region" description="Low complexity" evidence="1">
    <location>
        <begin position="87"/>
        <end position="110"/>
    </location>
</feature>
<feature type="domain" description="DUF7137" evidence="4">
    <location>
        <begin position="115"/>
        <end position="250"/>
    </location>
</feature>
<dbReference type="InterPro" id="IPR055561">
    <property type="entry name" value="DUF7137"/>
</dbReference>
<feature type="chain" id="PRO_5040331855" description="DUF7137 domain-containing protein" evidence="3">
    <location>
        <begin position="24"/>
        <end position="288"/>
    </location>
</feature>
<feature type="compositionally biased region" description="Low complexity" evidence="1">
    <location>
        <begin position="41"/>
        <end position="69"/>
    </location>
</feature>
<dbReference type="Proteomes" id="UP000829685">
    <property type="component" value="Unassembled WGS sequence"/>
</dbReference>
<comment type="caution">
    <text evidence="5">The sequence shown here is derived from an EMBL/GenBank/DDBJ whole genome shotgun (WGS) entry which is preliminary data.</text>
</comment>
<dbReference type="AlphaFoldDB" id="A0A9Q0ALT3"/>
<evidence type="ECO:0000259" key="4">
    <source>
        <dbReference type="Pfam" id="PF23585"/>
    </source>
</evidence>
<dbReference type="PANTHER" id="PTHR42028">
    <property type="entry name" value="CHROMOSOME 1, WHOLE GENOME SHOTGUN SEQUENCE"/>
    <property type="match status" value="1"/>
</dbReference>
<evidence type="ECO:0000313" key="6">
    <source>
        <dbReference type="Proteomes" id="UP000829685"/>
    </source>
</evidence>
<keyword evidence="6" id="KW-1185">Reference proteome</keyword>
<keyword evidence="3" id="KW-0732">Signal</keyword>
<evidence type="ECO:0000256" key="3">
    <source>
        <dbReference type="SAM" id="SignalP"/>
    </source>
</evidence>
<proteinExistence type="predicted"/>
<keyword evidence="2" id="KW-0472">Membrane</keyword>
<dbReference type="Pfam" id="PF23585">
    <property type="entry name" value="DUF7137"/>
    <property type="match status" value="1"/>
</dbReference>